<dbReference type="GO" id="GO:0008270">
    <property type="term" value="F:zinc ion binding"/>
    <property type="evidence" value="ECO:0007669"/>
    <property type="project" value="UniProtKB-UniRule"/>
</dbReference>
<evidence type="ECO:0000259" key="18">
    <source>
        <dbReference type="PROSITE" id="PS50030"/>
    </source>
</evidence>
<feature type="domain" description="USP" evidence="19">
    <location>
        <begin position="302"/>
        <end position="776"/>
    </location>
</feature>
<feature type="binding site" evidence="13">
    <location>
        <position position="238"/>
    </location>
    <ligand>
        <name>substrate</name>
    </ligand>
</feature>
<name>A0AA39WJ43_9PEZI</name>
<evidence type="ECO:0000256" key="8">
    <source>
        <dbReference type="ARBA" id="ARBA00022801"/>
    </source>
</evidence>
<dbReference type="FunFam" id="1.10.8.10:FF:000103">
    <property type="entry name" value="Ubiquitin carboxyl-terminal hydrolase"/>
    <property type="match status" value="1"/>
</dbReference>
<dbReference type="EMBL" id="JAULSU010000005">
    <property type="protein sequence ID" value="KAK0616368.1"/>
    <property type="molecule type" value="Genomic_DNA"/>
</dbReference>
<evidence type="ECO:0000259" key="19">
    <source>
        <dbReference type="PROSITE" id="PS50235"/>
    </source>
</evidence>
<feature type="binding site" evidence="14">
    <location>
        <position position="178"/>
    </location>
    <ligand>
        <name>Zn(2+)</name>
        <dbReference type="ChEBI" id="CHEBI:29105"/>
    </ligand>
</feature>
<dbReference type="AlphaFoldDB" id="A0AA39WJ43"/>
<evidence type="ECO:0000256" key="11">
    <source>
        <dbReference type="PIRNR" id="PIRNR016308"/>
    </source>
</evidence>
<dbReference type="PANTHER" id="PTHR24006:SF664">
    <property type="entry name" value="UBIQUITIN CARBOXYL-TERMINAL HYDROLASE"/>
    <property type="match status" value="1"/>
</dbReference>
<dbReference type="PROSITE" id="PS50030">
    <property type="entry name" value="UBA"/>
    <property type="match status" value="2"/>
</dbReference>
<keyword evidence="3 11" id="KW-0645">Protease</keyword>
<dbReference type="FunFam" id="3.90.70.10:FF:000235">
    <property type="entry name" value="Ubiquitin carboxyl-terminal hydrolase"/>
    <property type="match status" value="1"/>
</dbReference>
<evidence type="ECO:0000256" key="5">
    <source>
        <dbReference type="ARBA" id="ARBA00022737"/>
    </source>
</evidence>
<dbReference type="Pfam" id="PF00443">
    <property type="entry name" value="UCH"/>
    <property type="match status" value="1"/>
</dbReference>
<dbReference type="GO" id="GO:0004843">
    <property type="term" value="F:cysteine-type deubiquitinase activity"/>
    <property type="evidence" value="ECO:0007669"/>
    <property type="project" value="UniProtKB-UniRule"/>
</dbReference>
<evidence type="ECO:0000256" key="7">
    <source>
        <dbReference type="ARBA" id="ARBA00022786"/>
    </source>
</evidence>
<evidence type="ECO:0000256" key="6">
    <source>
        <dbReference type="ARBA" id="ARBA00022771"/>
    </source>
</evidence>
<dbReference type="PROSITE" id="PS50271">
    <property type="entry name" value="ZF_UBP"/>
    <property type="match status" value="1"/>
</dbReference>
<dbReference type="InterPro" id="IPR013083">
    <property type="entry name" value="Znf_RING/FYVE/PHD"/>
</dbReference>
<dbReference type="FunFam" id="3.30.40.10:FF:000587">
    <property type="entry name" value="Ubiquitin carboxyl-terminal hydrolase"/>
    <property type="match status" value="1"/>
</dbReference>
<comment type="catalytic activity">
    <reaction evidence="1 11 16">
        <text>Thiol-dependent hydrolysis of ester, thioester, amide, peptide and isopeptide bonds formed by the C-terminal Gly of ubiquitin (a 76-residue protein attached to proteins as an intracellular targeting signal).</text>
        <dbReference type="EC" id="3.4.19.12"/>
    </reaction>
</comment>
<evidence type="ECO:0000256" key="1">
    <source>
        <dbReference type="ARBA" id="ARBA00000707"/>
    </source>
</evidence>
<dbReference type="FunFam" id="3.30.40.10:FF:000396">
    <property type="entry name" value="Ubiquitin carboxyl-terminal hydrolase"/>
    <property type="match status" value="1"/>
</dbReference>
<dbReference type="SMART" id="SM00165">
    <property type="entry name" value="UBA"/>
    <property type="match status" value="2"/>
</dbReference>
<dbReference type="PROSITE" id="PS00973">
    <property type="entry name" value="USP_2"/>
    <property type="match status" value="1"/>
</dbReference>
<evidence type="ECO:0000256" key="4">
    <source>
        <dbReference type="ARBA" id="ARBA00022723"/>
    </source>
</evidence>
<dbReference type="GO" id="GO:0005829">
    <property type="term" value="C:cytosol"/>
    <property type="evidence" value="ECO:0007669"/>
    <property type="project" value="TreeGrafter"/>
</dbReference>
<evidence type="ECO:0000256" key="15">
    <source>
        <dbReference type="PROSITE-ProRule" id="PRU00502"/>
    </source>
</evidence>
<dbReference type="Gene3D" id="1.10.8.10">
    <property type="entry name" value="DNA helicase RuvA subunit, C-terminal domain"/>
    <property type="match status" value="2"/>
</dbReference>
<accession>A0AA39WJ43</accession>
<evidence type="ECO:0000256" key="12">
    <source>
        <dbReference type="PIRSR" id="PIRSR016308-1"/>
    </source>
</evidence>
<dbReference type="Gene3D" id="3.30.40.10">
    <property type="entry name" value="Zinc/RING finger domain, C3HC4 (zinc finger)"/>
    <property type="match status" value="2"/>
</dbReference>
<evidence type="ECO:0000259" key="20">
    <source>
        <dbReference type="PROSITE" id="PS50271"/>
    </source>
</evidence>
<feature type="binding site" evidence="13">
    <location>
        <position position="185"/>
    </location>
    <ligand>
        <name>substrate</name>
    </ligand>
</feature>
<dbReference type="CDD" id="cd02658">
    <property type="entry name" value="Peptidase_C19B"/>
    <property type="match status" value="1"/>
</dbReference>
<feature type="region of interest" description="Disordered" evidence="17">
    <location>
        <begin position="683"/>
        <end position="708"/>
    </location>
</feature>
<dbReference type="Gene3D" id="3.90.70.10">
    <property type="entry name" value="Cysteine proteinases"/>
    <property type="match status" value="1"/>
</dbReference>
<reference evidence="21" key="1">
    <citation type="submission" date="2023-06" db="EMBL/GenBank/DDBJ databases">
        <title>Genome-scale phylogeny and comparative genomics of the fungal order Sordariales.</title>
        <authorList>
            <consortium name="Lawrence Berkeley National Laboratory"/>
            <person name="Hensen N."/>
            <person name="Bonometti L."/>
            <person name="Westerberg I."/>
            <person name="Brannstrom I.O."/>
            <person name="Guillou S."/>
            <person name="Cros-Aarteil S."/>
            <person name="Calhoun S."/>
            <person name="Haridas S."/>
            <person name="Kuo A."/>
            <person name="Mondo S."/>
            <person name="Pangilinan J."/>
            <person name="Riley R."/>
            <person name="Labutti K."/>
            <person name="Andreopoulos B."/>
            <person name="Lipzen A."/>
            <person name="Chen C."/>
            <person name="Yanf M."/>
            <person name="Daum C."/>
            <person name="Ng V."/>
            <person name="Clum A."/>
            <person name="Steindorff A."/>
            <person name="Ohm R."/>
            <person name="Martin F."/>
            <person name="Silar P."/>
            <person name="Natvig D."/>
            <person name="Lalanne C."/>
            <person name="Gautier V."/>
            <person name="Ament-Velasquez S.L."/>
            <person name="Kruys A."/>
            <person name="Hutchinson M.I."/>
            <person name="Powell A.J."/>
            <person name="Barry K."/>
            <person name="Miller A.N."/>
            <person name="Grigoriev I.V."/>
            <person name="Debuchy R."/>
            <person name="Gladieux P."/>
            <person name="Thoren M.H."/>
            <person name="Johannesson H."/>
        </authorList>
    </citation>
    <scope>NUCLEOTIDE SEQUENCE</scope>
    <source>
        <strain evidence="21">CBS 606.72</strain>
    </source>
</reference>
<dbReference type="InterPro" id="IPR041432">
    <property type="entry name" value="UBP13_Znf-UBP_var"/>
</dbReference>
<dbReference type="FunFam" id="3.90.70.10:FF:000144">
    <property type="entry name" value="Ubiquitinyl hydrolase 1"/>
    <property type="match status" value="1"/>
</dbReference>
<protein>
    <recommendedName>
        <fullName evidence="11 16">Ubiquitin carboxyl-terminal hydrolase</fullName>
        <ecNumber evidence="11 16">3.4.19.12</ecNumber>
    </recommendedName>
</protein>
<dbReference type="InterPro" id="IPR001394">
    <property type="entry name" value="Peptidase_C19_UCH"/>
</dbReference>
<dbReference type="Pfam" id="PF17807">
    <property type="entry name" value="zf-UBP_var"/>
    <property type="match status" value="1"/>
</dbReference>
<dbReference type="PROSITE" id="PS00972">
    <property type="entry name" value="USP_1"/>
    <property type="match status" value="1"/>
</dbReference>
<evidence type="ECO:0000256" key="14">
    <source>
        <dbReference type="PIRSR" id="PIRSR016308-3"/>
    </source>
</evidence>
<keyword evidence="5" id="KW-0677">Repeat</keyword>
<evidence type="ECO:0000256" key="9">
    <source>
        <dbReference type="ARBA" id="ARBA00022807"/>
    </source>
</evidence>
<evidence type="ECO:0000256" key="13">
    <source>
        <dbReference type="PIRSR" id="PIRSR016308-2"/>
    </source>
</evidence>
<feature type="domain" description="UBP-type" evidence="20">
    <location>
        <begin position="151"/>
        <end position="260"/>
    </location>
</feature>
<feature type="binding site" evidence="13">
    <location>
        <begin position="197"/>
        <end position="200"/>
    </location>
    <ligand>
        <name>substrate</name>
    </ligand>
</feature>
<dbReference type="InterPro" id="IPR018200">
    <property type="entry name" value="USP_CS"/>
</dbReference>
<dbReference type="InterPro" id="IPR050164">
    <property type="entry name" value="Peptidase_C19"/>
</dbReference>
<dbReference type="GO" id="GO:0016579">
    <property type="term" value="P:protein deubiquitination"/>
    <property type="evidence" value="ECO:0007669"/>
    <property type="project" value="InterPro"/>
</dbReference>
<dbReference type="EC" id="3.4.19.12" evidence="11 16"/>
<keyword evidence="22" id="KW-1185">Reference proteome</keyword>
<feature type="binding site" evidence="13">
    <location>
        <position position="241"/>
    </location>
    <ligand>
        <name>substrate</name>
    </ligand>
</feature>
<dbReference type="FunFam" id="1.10.8.10:FF:000086">
    <property type="entry name" value="Ubiquitin carboxyl-terminal hydrolase"/>
    <property type="match status" value="1"/>
</dbReference>
<evidence type="ECO:0000313" key="22">
    <source>
        <dbReference type="Proteomes" id="UP001175000"/>
    </source>
</evidence>
<dbReference type="CDD" id="cd14386">
    <property type="entry name" value="UBA2_UBP5"/>
    <property type="match status" value="1"/>
</dbReference>
<keyword evidence="6 15" id="KW-0863">Zinc-finger</keyword>
<comment type="similarity">
    <text evidence="2 11 16">Belongs to the peptidase C19 family.</text>
</comment>
<proteinExistence type="inferred from homology"/>
<evidence type="ECO:0000313" key="21">
    <source>
        <dbReference type="EMBL" id="KAK0616368.1"/>
    </source>
</evidence>
<dbReference type="GO" id="GO:0005634">
    <property type="term" value="C:nucleus"/>
    <property type="evidence" value="ECO:0007669"/>
    <property type="project" value="TreeGrafter"/>
</dbReference>
<evidence type="ECO:0000256" key="16">
    <source>
        <dbReference type="RuleBase" id="RU366025"/>
    </source>
</evidence>
<dbReference type="SUPFAM" id="SSF54001">
    <property type="entry name" value="Cysteine proteinases"/>
    <property type="match status" value="1"/>
</dbReference>
<dbReference type="InterPro" id="IPR016652">
    <property type="entry name" value="Ubiquitinyl_hydrolase"/>
</dbReference>
<dbReference type="InterPro" id="IPR015940">
    <property type="entry name" value="UBA"/>
</dbReference>
<feature type="binding site" evidence="14">
    <location>
        <position position="208"/>
    </location>
    <ligand>
        <name>Zn(2+)</name>
        <dbReference type="ChEBI" id="CHEBI:29105"/>
    </ligand>
</feature>
<evidence type="ECO:0000256" key="17">
    <source>
        <dbReference type="SAM" id="MobiDB-lite"/>
    </source>
</evidence>
<dbReference type="Pfam" id="PF00627">
    <property type="entry name" value="UBA"/>
    <property type="match status" value="1"/>
</dbReference>
<comment type="caution">
    <text evidence="21">The sequence shown here is derived from an EMBL/GenBank/DDBJ whole genome shotgun (WGS) entry which is preliminary data.</text>
</comment>
<feature type="binding site" evidence="14">
    <location>
        <position position="195"/>
    </location>
    <ligand>
        <name>Zn(2+)</name>
        <dbReference type="ChEBI" id="CHEBI:29105"/>
    </ligand>
</feature>
<dbReference type="SMART" id="SM00290">
    <property type="entry name" value="ZnF_UBP"/>
    <property type="match status" value="2"/>
</dbReference>
<dbReference type="PIRSF" id="PIRSF016308">
    <property type="entry name" value="UBP"/>
    <property type="match status" value="1"/>
</dbReference>
<organism evidence="21 22">
    <name type="scientific">Immersiella caudata</name>
    <dbReference type="NCBI Taxonomy" id="314043"/>
    <lineage>
        <taxon>Eukaryota</taxon>
        <taxon>Fungi</taxon>
        <taxon>Dikarya</taxon>
        <taxon>Ascomycota</taxon>
        <taxon>Pezizomycotina</taxon>
        <taxon>Sordariomycetes</taxon>
        <taxon>Sordariomycetidae</taxon>
        <taxon>Sordariales</taxon>
        <taxon>Lasiosphaeriaceae</taxon>
        <taxon>Immersiella</taxon>
    </lineage>
</organism>
<feature type="compositionally biased region" description="Acidic residues" evidence="17">
    <location>
        <begin position="685"/>
        <end position="696"/>
    </location>
</feature>
<dbReference type="PROSITE" id="PS50235">
    <property type="entry name" value="USP_3"/>
    <property type="match status" value="1"/>
</dbReference>
<dbReference type="Pfam" id="PF02148">
    <property type="entry name" value="zf-UBP"/>
    <property type="match status" value="1"/>
</dbReference>
<gene>
    <name evidence="21" type="ORF">B0T14DRAFT_434636</name>
</gene>
<dbReference type="InterPro" id="IPR009060">
    <property type="entry name" value="UBA-like_sf"/>
</dbReference>
<dbReference type="PANTHER" id="PTHR24006">
    <property type="entry name" value="UBIQUITIN CARBOXYL-TERMINAL HYDROLASE"/>
    <property type="match status" value="1"/>
</dbReference>
<keyword evidence="10 11" id="KW-0862">Zinc</keyword>
<feature type="active site" description="Proton acceptor" evidence="12">
    <location>
        <position position="732"/>
    </location>
</feature>
<dbReference type="InterPro" id="IPR028889">
    <property type="entry name" value="USP"/>
</dbReference>
<keyword evidence="7 11" id="KW-0833">Ubl conjugation pathway</keyword>
<keyword evidence="8 11" id="KW-0378">Hydrolase</keyword>
<feature type="binding site" evidence="13">
    <location>
        <position position="236"/>
    </location>
    <ligand>
        <name>substrate</name>
    </ligand>
</feature>
<dbReference type="SUPFAM" id="SSF46934">
    <property type="entry name" value="UBA-like"/>
    <property type="match status" value="1"/>
</dbReference>
<dbReference type="SUPFAM" id="SSF57850">
    <property type="entry name" value="RING/U-box"/>
    <property type="match status" value="2"/>
</dbReference>
<dbReference type="InterPro" id="IPR038765">
    <property type="entry name" value="Papain-like_cys_pep_sf"/>
</dbReference>
<dbReference type="Proteomes" id="UP001175000">
    <property type="component" value="Unassembled WGS sequence"/>
</dbReference>
<feature type="binding site" evidence="14">
    <location>
        <position position="175"/>
    </location>
    <ligand>
        <name>Zn(2+)</name>
        <dbReference type="ChEBI" id="CHEBI:29105"/>
    </ligand>
</feature>
<feature type="active site" description="Nucleophile" evidence="12">
    <location>
        <position position="311"/>
    </location>
</feature>
<keyword evidence="4 11" id="KW-0479">Metal-binding</keyword>
<feature type="domain" description="UBA" evidence="18">
    <location>
        <begin position="563"/>
        <end position="622"/>
    </location>
</feature>
<evidence type="ECO:0000256" key="3">
    <source>
        <dbReference type="ARBA" id="ARBA00022670"/>
    </source>
</evidence>
<dbReference type="GO" id="GO:0006508">
    <property type="term" value="P:proteolysis"/>
    <property type="evidence" value="ECO:0007669"/>
    <property type="project" value="UniProtKB-KW"/>
</dbReference>
<keyword evidence="9 11" id="KW-0788">Thiol protease</keyword>
<evidence type="ECO:0000256" key="10">
    <source>
        <dbReference type="ARBA" id="ARBA00022833"/>
    </source>
</evidence>
<feature type="domain" description="UBA" evidence="18">
    <location>
        <begin position="642"/>
        <end position="682"/>
    </location>
</feature>
<dbReference type="InterPro" id="IPR001607">
    <property type="entry name" value="Znf_UBP"/>
</dbReference>
<dbReference type="CDD" id="cd14385">
    <property type="entry name" value="UBA1_spUBP14_like"/>
    <property type="match status" value="1"/>
</dbReference>
<evidence type="ECO:0000256" key="2">
    <source>
        <dbReference type="ARBA" id="ARBA00009085"/>
    </source>
</evidence>
<sequence length="776" mass="85654">MACPHIGPASLQKPTPNDSVYREDCTQCFNSIDDPAGLDLCLKCFNGGCAGERAHAKLHSTARGHPLVLNIRRTRKIIERDEPPLKMSKLAIAAETEADRYNTILTVKCLECGVDNIDKEDPAIAPIVEGVMNANTFSRKEEVKAWEQELTSCEHILTMQQGEPRKIASQNLGHCSKCDLNENLWLCLECGNLGCGRAQFGGVSGNSHALAHSKETAHGVAVKLGSITPEGGADVYCYTCDEERIDENLSTHLANWGIILSERQKTEKSLTEMQIEQNLRWEFSMTTEDGKELVPLFGPGLTGLKNLGNSCYLASILQCLYDIPSFQKRYNGDLPLPSVEDPGQDLETQLRKIGDGLLSGRYSKPDSDVTVSEHSSEVPHQKGLAPSMLKHLIGRGHAEFSTMRQQDAFELLQHLIKLITRSRHPEELGDPTKPMRFVMEQRLQCLSCKKVRYSSNEQDSIFIDVPLEKLPAEEGEEPKYKPVSLKQCLDNLTASEVVELTCASCQSKDGFSKRQLFKTFPEVLVVNARKMAVVNWVPVKVDVPIIVDEESFALDAYLSEGQQPDEEALPEDAASSTPAFVPHAESLATLEAMGFPRVRCEKALHATGNSDANAAMEWLFGHMEDPDIDVPLDLGAAKPVEAADPEKLAMLESMGLGGPRATKALKETNGDVERAIEWLFSHPDDEGDSGEADQAGEDAPKSDTLAGSSELPANFQLQSIVCHKGTSIHAGHYVAFIRKKLGEETSWVLFNDEKVVKIVDVEEMKKFAYVYFFKRV</sequence>